<gene>
    <name evidence="3" type="ordered locus">sce2460</name>
</gene>
<feature type="signal peptide" evidence="2">
    <location>
        <begin position="1"/>
        <end position="26"/>
    </location>
</feature>
<feature type="chain" id="PRO_5002735782" description="Secreted protein" evidence="2">
    <location>
        <begin position="27"/>
        <end position="125"/>
    </location>
</feature>
<feature type="compositionally biased region" description="Low complexity" evidence="1">
    <location>
        <begin position="50"/>
        <end position="62"/>
    </location>
</feature>
<evidence type="ECO:0000313" key="3">
    <source>
        <dbReference type="EMBL" id="CAN92619.1"/>
    </source>
</evidence>
<dbReference type="AlphaFoldDB" id="A9G5V4"/>
<keyword evidence="2" id="KW-0732">Signal</keyword>
<dbReference type="Proteomes" id="UP000002139">
    <property type="component" value="Chromosome"/>
</dbReference>
<evidence type="ECO:0000313" key="4">
    <source>
        <dbReference type="Proteomes" id="UP000002139"/>
    </source>
</evidence>
<feature type="compositionally biased region" description="Basic and acidic residues" evidence="1">
    <location>
        <begin position="111"/>
        <end position="125"/>
    </location>
</feature>
<keyword evidence="4" id="KW-1185">Reference proteome</keyword>
<proteinExistence type="predicted"/>
<protein>
    <recommendedName>
        <fullName evidence="5">Secreted protein</fullName>
    </recommendedName>
</protein>
<dbReference type="EMBL" id="AM746676">
    <property type="protein sequence ID" value="CAN92619.1"/>
    <property type="molecule type" value="Genomic_DNA"/>
</dbReference>
<evidence type="ECO:0008006" key="5">
    <source>
        <dbReference type="Google" id="ProtNLM"/>
    </source>
</evidence>
<evidence type="ECO:0000256" key="1">
    <source>
        <dbReference type="SAM" id="MobiDB-lite"/>
    </source>
</evidence>
<dbReference type="HOGENOM" id="CLU_1991225_0_0_7"/>
<dbReference type="KEGG" id="scl:sce2460"/>
<accession>A9G5V4</accession>
<reference evidence="3 4" key="1">
    <citation type="journal article" date="2007" name="Nat. Biotechnol.">
        <title>Complete genome sequence of the myxobacterium Sorangium cellulosum.</title>
        <authorList>
            <person name="Schneiker S."/>
            <person name="Perlova O."/>
            <person name="Kaiser O."/>
            <person name="Gerth K."/>
            <person name="Alici A."/>
            <person name="Altmeyer M.O."/>
            <person name="Bartels D."/>
            <person name="Bekel T."/>
            <person name="Beyer S."/>
            <person name="Bode E."/>
            <person name="Bode H.B."/>
            <person name="Bolten C.J."/>
            <person name="Choudhuri J.V."/>
            <person name="Doss S."/>
            <person name="Elnakady Y.A."/>
            <person name="Frank B."/>
            <person name="Gaigalat L."/>
            <person name="Goesmann A."/>
            <person name="Groeger C."/>
            <person name="Gross F."/>
            <person name="Jelsbak L."/>
            <person name="Jelsbak L."/>
            <person name="Kalinowski J."/>
            <person name="Kegler C."/>
            <person name="Knauber T."/>
            <person name="Konietzny S."/>
            <person name="Kopp M."/>
            <person name="Krause L."/>
            <person name="Krug D."/>
            <person name="Linke B."/>
            <person name="Mahmud T."/>
            <person name="Martinez-Arias R."/>
            <person name="McHardy A.C."/>
            <person name="Merai M."/>
            <person name="Meyer F."/>
            <person name="Mormann S."/>
            <person name="Munoz-Dorado J."/>
            <person name="Perez J."/>
            <person name="Pradella S."/>
            <person name="Rachid S."/>
            <person name="Raddatz G."/>
            <person name="Rosenau F."/>
            <person name="Rueckert C."/>
            <person name="Sasse F."/>
            <person name="Scharfe M."/>
            <person name="Schuster S.C."/>
            <person name="Suen G."/>
            <person name="Treuner-Lange A."/>
            <person name="Velicer G.J."/>
            <person name="Vorholter F.-J."/>
            <person name="Weissman K.J."/>
            <person name="Welch R.D."/>
            <person name="Wenzel S.C."/>
            <person name="Whitworth D.E."/>
            <person name="Wilhelm S."/>
            <person name="Wittmann C."/>
            <person name="Bloecker H."/>
            <person name="Puehler A."/>
            <person name="Mueller R."/>
        </authorList>
    </citation>
    <scope>NUCLEOTIDE SEQUENCE [LARGE SCALE GENOMIC DNA]</scope>
    <source>
        <strain evidence="4">So ce56</strain>
    </source>
</reference>
<dbReference type="PROSITE" id="PS51257">
    <property type="entry name" value="PROKAR_LIPOPROTEIN"/>
    <property type="match status" value="1"/>
</dbReference>
<dbReference type="STRING" id="448385.sce2460"/>
<evidence type="ECO:0000256" key="2">
    <source>
        <dbReference type="SAM" id="SignalP"/>
    </source>
</evidence>
<feature type="region of interest" description="Disordered" evidence="1">
    <location>
        <begin position="29"/>
        <end position="125"/>
    </location>
</feature>
<sequence length="125" mass="13027">MMRGCWRSWLSGGLAAPLLLAGCAIASPEHEEQSVEAWSDLDPMISEEASGSSDGTDGDVVVPVTDFVAPASLPPRDVAPPSSGDGAPTTIEVRSQEHCNPDPLPWSPSSADRRDAAPSESDGTR</sequence>
<organism evidence="3 4">
    <name type="scientific">Sorangium cellulosum (strain So ce56)</name>
    <name type="common">Polyangium cellulosum (strain So ce56)</name>
    <dbReference type="NCBI Taxonomy" id="448385"/>
    <lineage>
        <taxon>Bacteria</taxon>
        <taxon>Pseudomonadati</taxon>
        <taxon>Myxococcota</taxon>
        <taxon>Polyangia</taxon>
        <taxon>Polyangiales</taxon>
        <taxon>Polyangiaceae</taxon>
        <taxon>Sorangium</taxon>
    </lineage>
</organism>
<name>A9G5V4_SORC5</name>